<evidence type="ECO:0000313" key="2">
    <source>
        <dbReference type="EMBL" id="KOO26552.1"/>
    </source>
</evidence>
<dbReference type="AlphaFoldDB" id="A0A0M0JJQ5"/>
<feature type="region of interest" description="Disordered" evidence="1">
    <location>
        <begin position="207"/>
        <end position="242"/>
    </location>
</feature>
<evidence type="ECO:0000256" key="1">
    <source>
        <dbReference type="SAM" id="MobiDB-lite"/>
    </source>
</evidence>
<protein>
    <submittedName>
        <fullName evidence="2">Uncharacterized protein</fullName>
    </submittedName>
</protein>
<reference evidence="3" key="1">
    <citation type="journal article" date="2015" name="PLoS Genet.">
        <title>Genome Sequence and Transcriptome Analyses of Chrysochromulina tobin: Metabolic Tools for Enhanced Algal Fitness in the Prominent Order Prymnesiales (Haptophyceae).</title>
        <authorList>
            <person name="Hovde B.T."/>
            <person name="Deodato C.R."/>
            <person name="Hunsperger H.M."/>
            <person name="Ryken S.A."/>
            <person name="Yost W."/>
            <person name="Jha R.K."/>
            <person name="Patterson J."/>
            <person name="Monnat R.J. Jr."/>
            <person name="Barlow S.B."/>
            <person name="Starkenburg S.R."/>
            <person name="Cattolico R.A."/>
        </authorList>
    </citation>
    <scope>NUCLEOTIDE SEQUENCE</scope>
    <source>
        <strain evidence="3">CCMP291</strain>
    </source>
</reference>
<feature type="region of interest" description="Disordered" evidence="1">
    <location>
        <begin position="59"/>
        <end position="79"/>
    </location>
</feature>
<keyword evidence="3" id="KW-1185">Reference proteome</keyword>
<accession>A0A0M0JJQ5</accession>
<dbReference type="Proteomes" id="UP000037460">
    <property type="component" value="Unassembled WGS sequence"/>
</dbReference>
<comment type="caution">
    <text evidence="2">The sequence shown here is derived from an EMBL/GenBank/DDBJ whole genome shotgun (WGS) entry which is preliminary data.</text>
</comment>
<feature type="compositionally biased region" description="Low complexity" evidence="1">
    <location>
        <begin position="60"/>
        <end position="74"/>
    </location>
</feature>
<dbReference type="EMBL" id="JWZX01002835">
    <property type="protein sequence ID" value="KOO26552.1"/>
    <property type="molecule type" value="Genomic_DNA"/>
</dbReference>
<proteinExistence type="predicted"/>
<feature type="compositionally biased region" description="Low complexity" evidence="1">
    <location>
        <begin position="226"/>
        <end position="242"/>
    </location>
</feature>
<gene>
    <name evidence="2" type="ORF">Ctob_005834</name>
</gene>
<evidence type="ECO:0000313" key="3">
    <source>
        <dbReference type="Proteomes" id="UP000037460"/>
    </source>
</evidence>
<name>A0A0M0JJQ5_9EUKA</name>
<organism evidence="2 3">
    <name type="scientific">Chrysochromulina tobinii</name>
    <dbReference type="NCBI Taxonomy" id="1460289"/>
    <lineage>
        <taxon>Eukaryota</taxon>
        <taxon>Haptista</taxon>
        <taxon>Haptophyta</taxon>
        <taxon>Prymnesiophyceae</taxon>
        <taxon>Prymnesiales</taxon>
        <taxon>Chrysochromulinaceae</taxon>
        <taxon>Chrysochromulina</taxon>
    </lineage>
</organism>
<sequence>MMISISRIRRVAPELGLRPVVNGSRPAPAVPGTIVLASENVAGAYPCALGTAPPGYGKGISISPPRARPNSPASDAPPPSLPAPLAGVFTVATRSVHTLKQAVNEAAAARSMQLGWKWKLLVLRAQGAVLSAFFDAFVRFFEGLSSSTTGATGAIAGATGAVAGAPSVAAALEVGGEAAEGGGGEFGGQAAEGGVGEAIGHSAVSGAESLIRSRSPATVVDKGEAAAELPAAARPSSPSDFE</sequence>